<organism evidence="6 7">
    <name type="scientific">Kluyveromyces dobzhanskii CBS 2104</name>
    <dbReference type="NCBI Taxonomy" id="1427455"/>
    <lineage>
        <taxon>Eukaryota</taxon>
        <taxon>Fungi</taxon>
        <taxon>Dikarya</taxon>
        <taxon>Ascomycota</taxon>
        <taxon>Saccharomycotina</taxon>
        <taxon>Saccharomycetes</taxon>
        <taxon>Saccharomycetales</taxon>
        <taxon>Saccharomycetaceae</taxon>
        <taxon>Kluyveromyces</taxon>
    </lineage>
</organism>
<comment type="caution">
    <text evidence="6">The sequence shown here is derived from an EMBL/GenBank/DDBJ whole genome shotgun (WGS) entry which is preliminary data.</text>
</comment>
<evidence type="ECO:0000256" key="3">
    <source>
        <dbReference type="ARBA" id="ARBA00022801"/>
    </source>
</evidence>
<comment type="similarity">
    <text evidence="1">Belongs to the peptidase C2 family. PalB/RIM13 subfamily.</text>
</comment>
<keyword evidence="4" id="KW-0788">Thiol protease</keyword>
<dbReference type="EMBL" id="CCBQ010000045">
    <property type="protein sequence ID" value="CDO95660.1"/>
    <property type="molecule type" value="Genomic_DNA"/>
</dbReference>
<name>A0A0A8LBW2_9SACH</name>
<dbReference type="Proteomes" id="UP000031516">
    <property type="component" value="Unassembled WGS sequence"/>
</dbReference>
<proteinExistence type="inferred from homology"/>
<dbReference type="AlphaFoldDB" id="A0A0A8LBW2"/>
<keyword evidence="2" id="KW-0645">Protease</keyword>
<dbReference type="InterPro" id="IPR038765">
    <property type="entry name" value="Papain-like_cys_pep_sf"/>
</dbReference>
<evidence type="ECO:0000256" key="2">
    <source>
        <dbReference type="ARBA" id="ARBA00022670"/>
    </source>
</evidence>
<evidence type="ECO:0000313" key="7">
    <source>
        <dbReference type="Proteomes" id="UP000031516"/>
    </source>
</evidence>
<dbReference type="GO" id="GO:0006508">
    <property type="term" value="P:proteolysis"/>
    <property type="evidence" value="ECO:0007669"/>
    <property type="project" value="UniProtKB-KW"/>
</dbReference>
<keyword evidence="7" id="KW-1185">Reference proteome</keyword>
<reference evidence="6 7" key="1">
    <citation type="submission" date="2014-03" db="EMBL/GenBank/DDBJ databases">
        <title>The genome of Kluyveromyces dobzhanskii.</title>
        <authorList>
            <person name="Nystedt B."/>
            <person name="Astrom S."/>
        </authorList>
    </citation>
    <scope>NUCLEOTIDE SEQUENCE [LARGE SCALE GENOMIC DNA]</scope>
    <source>
        <strain evidence="6 7">CBS 2104</strain>
    </source>
</reference>
<dbReference type="SUPFAM" id="SSF54001">
    <property type="entry name" value="Cysteine proteinases"/>
    <property type="match status" value="1"/>
</dbReference>
<sequence length="685" mass="78197">MSSDVVCPSQSSIRRLWNELYDICWSFYVKNAWNSHAFKSIVGEIQLSKDKELIRFLIWFNDARKTSNFNDKFQWITSFLYGRRYPPFDCAMPMKEPWNDLKKLESIIKYGEEPINLIELTPHNQTEDEIVQNIKVNDCSLICSLINARKQNQIKSYTISDNFNVIFHFNGTTRLVTVSQDSRFPSCVNDGSALTLLSPNIENMLVELAYLEVKNNRDYAFEGSNTATDTYLLTGWIPEIFDIKDVSLGQIFQFGQDHTMFALGTDSATGKEVTENHDFVVASIDLEKNLFTVLNPHGGESSATYSWETLKKEFKWLYVNWDPSSKYSLHSKLHDRYSKMLNAYPTWTQKPLICITNDTDSVQNCHLYLERHILENEPEGSNLTLGEVPKIGFTAVTAGGNNSGFCNMKLRLKPREVRTLFYHSDCSCNLTFHLLSNSELVTISKCKSNITTVESSWNVTNNKWPIGVSEYHKSPVFKLQIPGSEDVYLDLELVSQYSAQVNFQVFESDDYALKRPISKNPTYSTQICAINGIRLLQGRAYFIVCSVMNHVISPFILTLRCPFEQPHNISLTPYSIGFGGLRYNEVVMFKRRITISVSDFTRLFGLLYTKGVKTNGQIVLRLFEKETGEAFFEQTLTYYDLSTNPLAIPHMELRPASYVLDLLGTESGVTCNLGTSHRAVVNVDP</sequence>
<evidence type="ECO:0000256" key="4">
    <source>
        <dbReference type="ARBA" id="ARBA00022807"/>
    </source>
</evidence>
<protein>
    <recommendedName>
        <fullName evidence="5">Cysteine protease RIM13</fullName>
    </recommendedName>
</protein>
<dbReference type="PANTHER" id="PTHR46143:SF1">
    <property type="entry name" value="CALPAIN-7"/>
    <property type="match status" value="1"/>
</dbReference>
<evidence type="ECO:0000313" key="6">
    <source>
        <dbReference type="EMBL" id="CDO95660.1"/>
    </source>
</evidence>
<dbReference type="InterPro" id="IPR051297">
    <property type="entry name" value="PalB/RIM13"/>
</dbReference>
<evidence type="ECO:0000256" key="1">
    <source>
        <dbReference type="ARBA" id="ARBA00010193"/>
    </source>
</evidence>
<keyword evidence="3" id="KW-0378">Hydrolase</keyword>
<dbReference type="OrthoDB" id="167576at2759"/>
<accession>A0A0A8LBW2</accession>
<dbReference type="PANTHER" id="PTHR46143">
    <property type="entry name" value="CALPAIN-7"/>
    <property type="match status" value="1"/>
</dbReference>
<dbReference type="GO" id="GO:0004197">
    <property type="term" value="F:cysteine-type endopeptidase activity"/>
    <property type="evidence" value="ECO:0007669"/>
    <property type="project" value="TreeGrafter"/>
</dbReference>
<gene>
    <name evidence="6" type="ORF">KLDO_g3893</name>
</gene>
<evidence type="ECO:0000256" key="5">
    <source>
        <dbReference type="ARBA" id="ARBA00042255"/>
    </source>
</evidence>